<evidence type="ECO:0000256" key="10">
    <source>
        <dbReference type="ARBA" id="ARBA00044656"/>
    </source>
</evidence>
<dbReference type="PANTHER" id="PTHR48020">
    <property type="entry name" value="PROTON MYO-INOSITOL COTRANSPORTER"/>
    <property type="match status" value="1"/>
</dbReference>
<comment type="subcellular location">
    <subcellularLocation>
        <location evidence="1">Membrane</location>
        <topology evidence="1">Multi-pass membrane protein</topology>
    </subcellularLocation>
</comment>
<comment type="caution">
    <text evidence="18">The sequence shown here is derived from an EMBL/GenBank/DDBJ whole genome shotgun (WGS) entry which is preliminary data.</text>
</comment>
<dbReference type="PRINTS" id="PR00171">
    <property type="entry name" value="SUGRTRNSPORT"/>
</dbReference>
<protein>
    <recommendedName>
        <fullName evidence="14">Hexose transporter 1</fullName>
    </recommendedName>
</protein>
<evidence type="ECO:0000256" key="13">
    <source>
        <dbReference type="ARBA" id="ARBA00044710"/>
    </source>
</evidence>
<name>W2YCS4_PHYNI</name>
<comment type="catalytic activity">
    <reaction evidence="13">
        <text>D-fructose(out) = D-fructose(in)</text>
        <dbReference type="Rhea" id="RHEA:60372"/>
        <dbReference type="ChEBI" id="CHEBI:37721"/>
    </reaction>
    <physiologicalReaction direction="left-to-right" evidence="13">
        <dbReference type="Rhea" id="RHEA:60373"/>
    </physiologicalReaction>
</comment>
<dbReference type="AlphaFoldDB" id="W2YCS4"/>
<evidence type="ECO:0000256" key="4">
    <source>
        <dbReference type="ARBA" id="ARBA00022448"/>
    </source>
</evidence>
<comment type="catalytic activity">
    <reaction evidence="10">
        <text>D-xylose(out) = D-xylose(in)</text>
        <dbReference type="Rhea" id="RHEA:78427"/>
        <dbReference type="ChEBI" id="CHEBI:53455"/>
    </reaction>
    <physiologicalReaction direction="left-to-right" evidence="10">
        <dbReference type="Rhea" id="RHEA:78428"/>
    </physiologicalReaction>
</comment>
<dbReference type="InterPro" id="IPR036259">
    <property type="entry name" value="MFS_trans_sf"/>
</dbReference>
<evidence type="ECO:0000259" key="17">
    <source>
        <dbReference type="PROSITE" id="PS50850"/>
    </source>
</evidence>
<comment type="catalytic activity">
    <reaction evidence="8">
        <text>D-galactose(in) = D-galactose(out)</text>
        <dbReference type="Rhea" id="RHEA:34915"/>
        <dbReference type="ChEBI" id="CHEBI:4139"/>
    </reaction>
    <physiologicalReaction direction="right-to-left" evidence="8">
        <dbReference type="Rhea" id="RHEA:34917"/>
    </physiologicalReaction>
</comment>
<accession>W2YCS4</accession>
<evidence type="ECO:0000256" key="5">
    <source>
        <dbReference type="ARBA" id="ARBA00022692"/>
    </source>
</evidence>
<evidence type="ECO:0000256" key="14">
    <source>
        <dbReference type="ARBA" id="ARBA00044780"/>
    </source>
</evidence>
<dbReference type="NCBIfam" id="TIGR00879">
    <property type="entry name" value="SP"/>
    <property type="match status" value="1"/>
</dbReference>
<feature type="transmembrane region" description="Helical" evidence="16">
    <location>
        <begin position="329"/>
        <end position="351"/>
    </location>
</feature>
<dbReference type="PROSITE" id="PS00217">
    <property type="entry name" value="SUGAR_TRANSPORT_2"/>
    <property type="match status" value="1"/>
</dbReference>
<comment type="subunit">
    <text evidence="3">Homodimer.</text>
</comment>
<feature type="transmembrane region" description="Helical" evidence="16">
    <location>
        <begin position="500"/>
        <end position="523"/>
    </location>
</feature>
<dbReference type="OrthoDB" id="6339427at2759"/>
<evidence type="ECO:0000256" key="2">
    <source>
        <dbReference type="ARBA" id="ARBA00010992"/>
    </source>
</evidence>
<dbReference type="InterPro" id="IPR005829">
    <property type="entry name" value="Sugar_transporter_CS"/>
</dbReference>
<comment type="catalytic activity">
    <reaction evidence="11">
        <text>D-mannose(out) = D-mannose(in)</text>
        <dbReference type="Rhea" id="RHEA:78391"/>
        <dbReference type="ChEBI" id="CHEBI:4208"/>
    </reaction>
    <physiologicalReaction direction="left-to-right" evidence="11">
        <dbReference type="Rhea" id="RHEA:78392"/>
    </physiologicalReaction>
</comment>
<feature type="domain" description="Major facilitator superfamily (MFS) profile" evidence="17">
    <location>
        <begin position="53"/>
        <end position="555"/>
    </location>
</feature>
<gene>
    <name evidence="18" type="ORF">F442_18589</name>
</gene>
<keyword evidence="6 16" id="KW-1133">Transmembrane helix</keyword>
<evidence type="ECO:0000313" key="19">
    <source>
        <dbReference type="Proteomes" id="UP000018948"/>
    </source>
</evidence>
<evidence type="ECO:0000256" key="11">
    <source>
        <dbReference type="ARBA" id="ARBA00044662"/>
    </source>
</evidence>
<evidence type="ECO:0000256" key="12">
    <source>
        <dbReference type="ARBA" id="ARBA00044668"/>
    </source>
</evidence>
<dbReference type="Gene3D" id="1.20.1250.20">
    <property type="entry name" value="MFS general substrate transporter like domains"/>
    <property type="match status" value="2"/>
</dbReference>
<sequence length="587" mass="63492">MLDAKVSAARSRSPAAQGRCNAAKRGQSALLVSTHALLHHRWLPLRLRHGTSALSFFPRIHLTSRALQGVISGALVLLKSPEVFDLTNLQSESVVSAAVGGAIVGAALSSCGNNVFGRRRVILMSSAMFTTGSVLMASANSFGELLVGRLVVGIAIGFASMTVPLYIAEVSPPDIRGQLVSLNNACVTGGQFFACVLDAILADVDQGWRYMLGLAAIPAFLQFLGFLALPETPRYLMSKGRKEEAWDSLVKVRGTMDVSMEFSHVEDEVERDRYEDSNVWEELKSPAVIRALVLGCFIQALAQLCGINTVMYYGATIIQMAGFTNPTTAIWLSALVSFSNFIFTFVGIYLVDRAGRRLLTLGSLAGVFFSLVALGGSFYAAELQSTEVTGIGECSGIATCFDCVANVACGFCSEGSPDPIFAFSNPTNANLCMPGNTASTMQGSCATSNWSFQACPTDSRAPGWAIFVALFVYLAFFASGMGCMPWTIKAEIYPLRVRSFALSMATSVCWITNLLVSFTFLSIVDELSVYGAFWLYASIALFGFAYLWKELPETKGLELEEIQQIFERREQRTSSVFSTISSIQTNE</sequence>
<comment type="catalytic activity">
    <reaction evidence="9">
        <text>D-glucose(out) = D-glucose(in)</text>
        <dbReference type="Rhea" id="RHEA:60376"/>
        <dbReference type="ChEBI" id="CHEBI:4167"/>
    </reaction>
    <physiologicalReaction direction="left-to-right" evidence="9">
        <dbReference type="Rhea" id="RHEA:60377"/>
    </physiologicalReaction>
</comment>
<proteinExistence type="inferred from homology"/>
<evidence type="ECO:0000313" key="18">
    <source>
        <dbReference type="EMBL" id="ETP32776.1"/>
    </source>
</evidence>
<feature type="transmembrane region" description="Helical" evidence="16">
    <location>
        <begin position="529"/>
        <end position="548"/>
    </location>
</feature>
<dbReference type="FunFam" id="1.20.1250.20:FF:000780">
    <property type="entry name" value="Proton myo-inositol cotransporter"/>
    <property type="match status" value="1"/>
</dbReference>
<dbReference type="InterPro" id="IPR020846">
    <property type="entry name" value="MFS_dom"/>
</dbReference>
<dbReference type="GO" id="GO:0022857">
    <property type="term" value="F:transmembrane transporter activity"/>
    <property type="evidence" value="ECO:0007669"/>
    <property type="project" value="InterPro"/>
</dbReference>
<dbReference type="EMBL" id="ANIY01003935">
    <property type="protein sequence ID" value="ETP32776.1"/>
    <property type="molecule type" value="Genomic_DNA"/>
</dbReference>
<keyword evidence="7 16" id="KW-0472">Membrane</keyword>
<evidence type="ECO:0000256" key="3">
    <source>
        <dbReference type="ARBA" id="ARBA00011738"/>
    </source>
</evidence>
<feature type="transmembrane region" description="Helical" evidence="16">
    <location>
        <begin position="291"/>
        <end position="314"/>
    </location>
</feature>
<evidence type="ECO:0000256" key="9">
    <source>
        <dbReference type="ARBA" id="ARBA00044648"/>
    </source>
</evidence>
<feature type="transmembrane region" description="Helical" evidence="16">
    <location>
        <begin position="358"/>
        <end position="380"/>
    </location>
</feature>
<comment type="catalytic activity">
    <reaction evidence="12">
        <text>D-glucosamine(out) = D-glucosamine(in)</text>
        <dbReference type="Rhea" id="RHEA:78423"/>
        <dbReference type="ChEBI" id="CHEBI:58723"/>
    </reaction>
    <physiologicalReaction direction="left-to-right" evidence="12">
        <dbReference type="Rhea" id="RHEA:78424"/>
    </physiologicalReaction>
</comment>
<dbReference type="PANTHER" id="PTHR48020:SF12">
    <property type="entry name" value="PROTON MYO-INOSITOL COTRANSPORTER"/>
    <property type="match status" value="1"/>
</dbReference>
<keyword evidence="5 16" id="KW-0812">Transmembrane</keyword>
<organism evidence="18 19">
    <name type="scientific">Phytophthora nicotianae P10297</name>
    <dbReference type="NCBI Taxonomy" id="1317064"/>
    <lineage>
        <taxon>Eukaryota</taxon>
        <taxon>Sar</taxon>
        <taxon>Stramenopiles</taxon>
        <taxon>Oomycota</taxon>
        <taxon>Peronosporomycetes</taxon>
        <taxon>Peronosporales</taxon>
        <taxon>Peronosporaceae</taxon>
        <taxon>Phytophthora</taxon>
    </lineage>
</organism>
<dbReference type="Pfam" id="PF00083">
    <property type="entry name" value="Sugar_tr"/>
    <property type="match status" value="2"/>
</dbReference>
<feature type="transmembrane region" description="Helical" evidence="16">
    <location>
        <begin position="464"/>
        <end position="488"/>
    </location>
</feature>
<dbReference type="InterPro" id="IPR003663">
    <property type="entry name" value="Sugar/inositol_transpt"/>
</dbReference>
<comment type="similarity">
    <text evidence="2 15">Belongs to the major facilitator superfamily. Sugar transporter (TC 2.A.1.1) family.</text>
</comment>
<dbReference type="PROSITE" id="PS50850">
    <property type="entry name" value="MFS"/>
    <property type="match status" value="1"/>
</dbReference>
<dbReference type="SUPFAM" id="SSF103473">
    <property type="entry name" value="MFS general substrate transporter"/>
    <property type="match status" value="1"/>
</dbReference>
<feature type="transmembrane region" description="Helical" evidence="16">
    <location>
        <begin position="179"/>
        <end position="202"/>
    </location>
</feature>
<dbReference type="PROSITE" id="PS00216">
    <property type="entry name" value="SUGAR_TRANSPORT_1"/>
    <property type="match status" value="1"/>
</dbReference>
<evidence type="ECO:0000256" key="6">
    <source>
        <dbReference type="ARBA" id="ARBA00022989"/>
    </source>
</evidence>
<evidence type="ECO:0000256" key="8">
    <source>
        <dbReference type="ARBA" id="ARBA00044637"/>
    </source>
</evidence>
<reference evidence="18 19" key="1">
    <citation type="submission" date="2013-11" db="EMBL/GenBank/DDBJ databases">
        <title>The Genome Sequence of Phytophthora parasitica P10297.</title>
        <authorList>
            <consortium name="The Broad Institute Genomics Platform"/>
            <person name="Russ C."/>
            <person name="Tyler B."/>
            <person name="Panabieres F."/>
            <person name="Shan W."/>
            <person name="Tripathy S."/>
            <person name="Grunwald N."/>
            <person name="Machado M."/>
            <person name="Johnson C.S."/>
            <person name="Walker B."/>
            <person name="Young S.K."/>
            <person name="Zeng Q."/>
            <person name="Gargeya S."/>
            <person name="Fitzgerald M."/>
            <person name="Haas B."/>
            <person name="Abouelleil A."/>
            <person name="Allen A.W."/>
            <person name="Alvarado L."/>
            <person name="Arachchi H.M."/>
            <person name="Berlin A.M."/>
            <person name="Chapman S.B."/>
            <person name="Gainer-Dewar J."/>
            <person name="Goldberg J."/>
            <person name="Griggs A."/>
            <person name="Gujja S."/>
            <person name="Hansen M."/>
            <person name="Howarth C."/>
            <person name="Imamovic A."/>
            <person name="Ireland A."/>
            <person name="Larimer J."/>
            <person name="McCowan C."/>
            <person name="Murphy C."/>
            <person name="Pearson M."/>
            <person name="Poon T.W."/>
            <person name="Priest M."/>
            <person name="Roberts A."/>
            <person name="Saif S."/>
            <person name="Shea T."/>
            <person name="Sisk P."/>
            <person name="Sykes S."/>
            <person name="Wortman J."/>
            <person name="Nusbaum C."/>
            <person name="Birren B."/>
        </authorList>
    </citation>
    <scope>NUCLEOTIDE SEQUENCE [LARGE SCALE GENOMIC DNA]</scope>
    <source>
        <strain evidence="18 19">P10297</strain>
    </source>
</reference>
<keyword evidence="4 15" id="KW-0813">Transport</keyword>
<feature type="transmembrane region" description="Helical" evidence="16">
    <location>
        <begin position="145"/>
        <end position="167"/>
    </location>
</feature>
<dbReference type="GO" id="GO:0016020">
    <property type="term" value="C:membrane"/>
    <property type="evidence" value="ECO:0007669"/>
    <property type="project" value="UniProtKB-SubCell"/>
</dbReference>
<dbReference type="InterPro" id="IPR050814">
    <property type="entry name" value="Myo-inositol_Transporter"/>
</dbReference>
<feature type="transmembrane region" description="Helical" evidence="16">
    <location>
        <begin position="121"/>
        <end position="139"/>
    </location>
</feature>
<evidence type="ECO:0000256" key="16">
    <source>
        <dbReference type="SAM" id="Phobius"/>
    </source>
</evidence>
<dbReference type="InterPro" id="IPR005828">
    <property type="entry name" value="MFS_sugar_transport-like"/>
</dbReference>
<evidence type="ECO:0000256" key="1">
    <source>
        <dbReference type="ARBA" id="ARBA00004141"/>
    </source>
</evidence>
<feature type="transmembrane region" description="Helical" evidence="16">
    <location>
        <begin position="208"/>
        <end position="229"/>
    </location>
</feature>
<evidence type="ECO:0000256" key="7">
    <source>
        <dbReference type="ARBA" id="ARBA00023136"/>
    </source>
</evidence>
<dbReference type="Proteomes" id="UP000018948">
    <property type="component" value="Unassembled WGS sequence"/>
</dbReference>
<evidence type="ECO:0000256" key="15">
    <source>
        <dbReference type="RuleBase" id="RU003346"/>
    </source>
</evidence>